<dbReference type="InterPro" id="IPR048259">
    <property type="entry name" value="Cytochrome_b_N_euk/bac"/>
</dbReference>
<evidence type="ECO:0000256" key="3">
    <source>
        <dbReference type="ARBA" id="ARBA00011649"/>
    </source>
</evidence>
<evidence type="ECO:0000256" key="15">
    <source>
        <dbReference type="ARBA" id="ARBA00023128"/>
    </source>
</evidence>
<evidence type="ECO:0000256" key="18">
    <source>
        <dbReference type="PIRSR" id="PIRSR038885-1"/>
    </source>
</evidence>
<evidence type="ECO:0000256" key="17">
    <source>
        <dbReference type="ARBA" id="ARBA00061233"/>
    </source>
</evidence>
<feature type="binding site" description="axial binding residue" evidence="19">
    <location>
        <position position="197"/>
    </location>
    <ligand>
        <name>heme b</name>
        <dbReference type="ChEBI" id="CHEBI:60344"/>
        <label>b566</label>
    </ligand>
    <ligandPart>
        <name>Fe</name>
        <dbReference type="ChEBI" id="CHEBI:18248"/>
    </ligandPart>
</feature>
<dbReference type="GO" id="GO:0006122">
    <property type="term" value="P:mitochondrial electron transport, ubiquinol to cytochrome c"/>
    <property type="evidence" value="ECO:0007669"/>
    <property type="project" value="TreeGrafter"/>
</dbReference>
<keyword evidence="15 20" id="KW-0496">Mitochondrion</keyword>
<gene>
    <name evidence="23" type="primary">cytb</name>
</gene>
<dbReference type="InterPro" id="IPR016174">
    <property type="entry name" value="Di-haem_cyt_TM"/>
</dbReference>
<dbReference type="PANTHER" id="PTHR19271">
    <property type="entry name" value="CYTOCHROME B"/>
    <property type="match status" value="1"/>
</dbReference>
<keyword evidence="11 20" id="KW-0249">Electron transport</keyword>
<evidence type="ECO:0000256" key="12">
    <source>
        <dbReference type="ARBA" id="ARBA00022989"/>
    </source>
</evidence>
<feature type="binding site" evidence="18">
    <location>
        <position position="202"/>
    </location>
    <ligand>
        <name>a ubiquinone</name>
        <dbReference type="ChEBI" id="CHEBI:16389"/>
    </ligand>
</feature>
<feature type="transmembrane region" description="Helical" evidence="20">
    <location>
        <begin position="78"/>
        <end position="96"/>
    </location>
</feature>
<evidence type="ECO:0000256" key="13">
    <source>
        <dbReference type="ARBA" id="ARBA00023004"/>
    </source>
</evidence>
<dbReference type="InterPro" id="IPR030689">
    <property type="entry name" value="Cytochrome_b"/>
</dbReference>
<feature type="transmembrane region" description="Helical" evidence="20">
    <location>
        <begin position="230"/>
        <end position="251"/>
    </location>
</feature>
<evidence type="ECO:0000256" key="16">
    <source>
        <dbReference type="ARBA" id="ARBA00023136"/>
    </source>
</evidence>
<keyword evidence="7 20" id="KW-0679">Respiratory chain</keyword>
<dbReference type="CTD" id="4519"/>
<evidence type="ECO:0000256" key="11">
    <source>
        <dbReference type="ARBA" id="ARBA00022982"/>
    </source>
</evidence>
<evidence type="ECO:0000259" key="21">
    <source>
        <dbReference type="PROSITE" id="PS51002"/>
    </source>
</evidence>
<accession>A0A0U2DW76</accession>
<evidence type="ECO:0000259" key="22">
    <source>
        <dbReference type="PROSITE" id="PS51003"/>
    </source>
</evidence>
<keyword evidence="8 20" id="KW-0812">Transmembrane</keyword>
<comment type="similarity">
    <text evidence="17 20">Belongs to the cytochrome b family.</text>
</comment>
<feature type="binding site" description="axial binding residue" evidence="19">
    <location>
        <position position="84"/>
    </location>
    <ligand>
        <name>heme b</name>
        <dbReference type="ChEBI" id="CHEBI:60344"/>
        <label>b562</label>
    </ligand>
    <ligandPart>
        <name>Fe</name>
        <dbReference type="ChEBI" id="CHEBI:18248"/>
    </ligandPart>
</feature>
<evidence type="ECO:0000256" key="2">
    <source>
        <dbReference type="ARBA" id="ARBA00004448"/>
    </source>
</evidence>
<dbReference type="InterPro" id="IPR005798">
    <property type="entry name" value="Cyt_b/b6_C"/>
</dbReference>
<evidence type="ECO:0000256" key="9">
    <source>
        <dbReference type="ARBA" id="ARBA00022723"/>
    </source>
</evidence>
<dbReference type="PROSITE" id="PS51002">
    <property type="entry name" value="CYTB_NTER"/>
    <property type="match status" value="1"/>
</dbReference>
<feature type="binding site" description="axial binding residue" evidence="19">
    <location>
        <position position="98"/>
    </location>
    <ligand>
        <name>heme b</name>
        <dbReference type="ChEBI" id="CHEBI:60344"/>
        <label>b566</label>
    </ligand>
    <ligandPart>
        <name>Fe</name>
        <dbReference type="ChEBI" id="CHEBI:18248"/>
    </ligandPart>
</feature>
<comment type="cofactor">
    <cofactor evidence="20">
        <name>heme b</name>
        <dbReference type="ChEBI" id="CHEBI:60344"/>
    </cofactor>
    <text evidence="20">Binds 2 heme groups non-covalently.</text>
</comment>
<keyword evidence="14" id="KW-0830">Ubiquinone</keyword>
<dbReference type="SUPFAM" id="SSF81342">
    <property type="entry name" value="Transmembrane di-heme cytochromes"/>
    <property type="match status" value="1"/>
</dbReference>
<dbReference type="CDD" id="cd00284">
    <property type="entry name" value="Cytochrome_b_N"/>
    <property type="match status" value="1"/>
</dbReference>
<keyword evidence="16 20" id="KW-0472">Membrane</keyword>
<dbReference type="FunFam" id="1.20.810.10:FF:000002">
    <property type="entry name" value="Cytochrome b"/>
    <property type="match status" value="1"/>
</dbReference>
<sequence>MAAPIRKSHPLFSIANGALVDLPTPANISTLWNFGSLLGLCLMTQIATGLFLAMHYTADVDLAFSSVAHICRDVNYGWLLRTVHANGASFFFICLFSHIGRGMYYGSFLYAHTWSVGVIILFLVMATAFLGYVLPWGQMSFWGATVITNLMSAIPVIGTDLVQWLWGGFALGNATLTRFFTFHFLLPFIIAAASMVHILFLHQTGSNNPLGVSSQLEKVPFHPYFSFKDIVGFVVLLMALVVLTLLTPYLLGDPDNFIPANPLVTPAHIQPEWYFLFAYAILRSIPNKLGGVIALVMSVAILFILPFTHKAKFRSLSFYPLNQTMFWSLVVVVLLLTWIGARPVEDPYILTGQILTGAYFSFYLINPLMLLMWDKLMD</sequence>
<evidence type="ECO:0000256" key="5">
    <source>
        <dbReference type="ARBA" id="ARBA00022448"/>
    </source>
</evidence>
<evidence type="ECO:0000256" key="1">
    <source>
        <dbReference type="ARBA" id="ARBA00002566"/>
    </source>
</evidence>
<evidence type="ECO:0000256" key="8">
    <source>
        <dbReference type="ARBA" id="ARBA00022692"/>
    </source>
</evidence>
<dbReference type="CDD" id="cd00290">
    <property type="entry name" value="cytochrome_b_C"/>
    <property type="match status" value="1"/>
</dbReference>
<feature type="transmembrane region" description="Helical" evidence="20">
    <location>
        <begin position="140"/>
        <end position="167"/>
    </location>
</feature>
<feature type="transmembrane region" description="Helical" evidence="20">
    <location>
        <begin position="179"/>
        <end position="200"/>
    </location>
</feature>
<feature type="domain" description="Cytochrome b/b6 C-terminal region profile" evidence="22">
    <location>
        <begin position="211"/>
        <end position="378"/>
    </location>
</feature>
<evidence type="ECO:0000256" key="14">
    <source>
        <dbReference type="ARBA" id="ARBA00023075"/>
    </source>
</evidence>
<geneLocation type="mitochondrion" evidence="23"/>
<dbReference type="InterPro" id="IPR048260">
    <property type="entry name" value="Cytochrome_b_C_euk/bac"/>
</dbReference>
<feature type="transmembrane region" description="Helical" evidence="20">
    <location>
        <begin position="288"/>
        <end position="307"/>
    </location>
</feature>
<keyword evidence="10" id="KW-0999">Mitochondrion inner membrane</keyword>
<keyword evidence="13 19" id="KW-0408">Iron</keyword>
<evidence type="ECO:0000256" key="20">
    <source>
        <dbReference type="RuleBase" id="RU362117"/>
    </source>
</evidence>
<keyword evidence="9 19" id="KW-0479">Metal-binding</keyword>
<comment type="subcellular location">
    <subcellularLocation>
        <location evidence="2">Mitochondrion inner membrane</location>
        <topology evidence="2">Multi-pass membrane protein</topology>
    </subcellularLocation>
</comment>
<dbReference type="Pfam" id="PF00033">
    <property type="entry name" value="Cytochrome_B"/>
    <property type="match status" value="1"/>
</dbReference>
<feature type="transmembrane region" description="Helical" evidence="20">
    <location>
        <begin position="353"/>
        <end position="373"/>
    </location>
</feature>
<dbReference type="PROSITE" id="PS51003">
    <property type="entry name" value="CYTB_CTER"/>
    <property type="match status" value="1"/>
</dbReference>
<dbReference type="InterPro" id="IPR027387">
    <property type="entry name" value="Cytb/b6-like_sf"/>
</dbReference>
<dbReference type="Pfam" id="PF00032">
    <property type="entry name" value="Cytochrom_B_C"/>
    <property type="match status" value="1"/>
</dbReference>
<dbReference type="InterPro" id="IPR005797">
    <property type="entry name" value="Cyt_b/b6_N"/>
</dbReference>
<proteinExistence type="inferred from homology"/>
<dbReference type="EMBL" id="KM978916">
    <property type="protein sequence ID" value="AKQ09494.1"/>
    <property type="molecule type" value="Genomic_DNA"/>
</dbReference>
<evidence type="ECO:0000313" key="23">
    <source>
        <dbReference type="EMBL" id="AKQ09494.1"/>
    </source>
</evidence>
<comment type="subunit">
    <text evidence="3">The main subunits of complex b-c1 are: cytochrome b, cytochrome c1 and the Rieske protein.</text>
</comment>
<evidence type="ECO:0000256" key="4">
    <source>
        <dbReference type="ARBA" id="ARBA00013531"/>
    </source>
</evidence>
<keyword evidence="5 20" id="KW-0813">Transport</keyword>
<evidence type="ECO:0000256" key="6">
    <source>
        <dbReference type="ARBA" id="ARBA00022617"/>
    </source>
</evidence>
<organism evidence="23">
    <name type="scientific">Palaemon serenus</name>
    <dbReference type="NCBI Taxonomy" id="117983"/>
    <lineage>
        <taxon>Eukaryota</taxon>
        <taxon>Metazoa</taxon>
        <taxon>Ecdysozoa</taxon>
        <taxon>Arthropoda</taxon>
        <taxon>Crustacea</taxon>
        <taxon>Multicrustacea</taxon>
        <taxon>Malacostraca</taxon>
        <taxon>Eumalacostraca</taxon>
        <taxon>Eucarida</taxon>
        <taxon>Decapoda</taxon>
        <taxon>Pleocyemata</taxon>
        <taxon>Caridea</taxon>
        <taxon>Palaemonoidea</taxon>
        <taxon>Palaemonidae</taxon>
        <taxon>Palaemon</taxon>
    </lineage>
</organism>
<feature type="transmembrane region" description="Helical" evidence="20">
    <location>
        <begin position="108"/>
        <end position="134"/>
    </location>
</feature>
<dbReference type="GO" id="GO:0046872">
    <property type="term" value="F:metal ion binding"/>
    <property type="evidence" value="ECO:0007669"/>
    <property type="project" value="UniProtKB-UniRule"/>
</dbReference>
<name>A0A0U2DW76_9EUCA</name>
<reference evidence="23" key="1">
    <citation type="journal article" date="2015" name="Mitochondrial DNA">
        <title>The complete mitogenome of the rock pool prawn Palaemon serenus (Heller, 1862) (Crustacea: Decapoda: Palaemonidae).</title>
        <authorList>
            <person name="Gan H.Y."/>
            <person name="Gan H.M."/>
            <person name="Lee Y.P."/>
            <person name="Austin C.M."/>
        </authorList>
    </citation>
    <scope>NUCLEOTIDE SEQUENCE</scope>
    <source>
        <strain evidence="23">APR1</strain>
    </source>
</reference>
<keyword evidence="6 19" id="KW-0349">Heme</keyword>
<dbReference type="SUPFAM" id="SSF81648">
    <property type="entry name" value="a domain/subunit of cytochrome bc1 complex (Ubiquinol-cytochrome c reductase)"/>
    <property type="match status" value="1"/>
</dbReference>
<evidence type="ECO:0000256" key="19">
    <source>
        <dbReference type="PIRSR" id="PIRSR038885-2"/>
    </source>
</evidence>
<feature type="transmembrane region" description="Helical" evidence="20">
    <location>
        <begin position="319"/>
        <end position="341"/>
    </location>
</feature>
<dbReference type="GO" id="GO:0008121">
    <property type="term" value="F:quinol-cytochrome-c reductase activity"/>
    <property type="evidence" value="ECO:0007669"/>
    <property type="project" value="InterPro"/>
</dbReference>
<comment type="function">
    <text evidence="1 20">Component of the ubiquinol-cytochrome c reductase complex (complex III or cytochrome b-c1 complex) that is part of the mitochondrial respiratory chain. The b-c1 complex mediates electron transfer from ubiquinol to cytochrome c. Contributes to the generation of a proton gradient across the mitochondrial membrane that is then used for ATP synthesis.</text>
</comment>
<dbReference type="AlphaFoldDB" id="A0A0U2DW76"/>
<dbReference type="PANTHER" id="PTHR19271:SF16">
    <property type="entry name" value="CYTOCHROME B"/>
    <property type="match status" value="1"/>
</dbReference>
<comment type="cofactor">
    <cofactor evidence="19">
        <name>heme</name>
        <dbReference type="ChEBI" id="CHEBI:30413"/>
    </cofactor>
    <text evidence="19">Binds 2 heme groups non-covalently.</text>
</comment>
<feature type="domain" description="Cytochrome b/b6 N-terminal region profile" evidence="21">
    <location>
        <begin position="1"/>
        <end position="210"/>
    </location>
</feature>
<dbReference type="GO" id="GO:0016491">
    <property type="term" value="F:oxidoreductase activity"/>
    <property type="evidence" value="ECO:0007669"/>
    <property type="project" value="UniProtKB-UniRule"/>
</dbReference>
<keyword evidence="12 20" id="KW-1133">Transmembrane helix</keyword>
<dbReference type="GeneID" id="25076988"/>
<protein>
    <recommendedName>
        <fullName evidence="4 20">Cytochrome b</fullName>
    </recommendedName>
</protein>
<feature type="binding site" description="axial binding residue" evidence="19">
    <location>
        <position position="183"/>
    </location>
    <ligand>
        <name>heme b</name>
        <dbReference type="ChEBI" id="CHEBI:60344"/>
        <label>b562</label>
    </ligand>
    <ligandPart>
        <name>Fe</name>
        <dbReference type="ChEBI" id="CHEBI:18248"/>
    </ligandPart>
</feature>
<feature type="transmembrane region" description="Helical" evidence="20">
    <location>
        <begin position="37"/>
        <end position="58"/>
    </location>
</feature>
<evidence type="ECO:0000256" key="10">
    <source>
        <dbReference type="ARBA" id="ARBA00022792"/>
    </source>
</evidence>
<dbReference type="Gene3D" id="1.20.810.10">
    <property type="entry name" value="Cytochrome Bc1 Complex, Chain C"/>
    <property type="match status" value="1"/>
</dbReference>
<dbReference type="PIRSF" id="PIRSF038885">
    <property type="entry name" value="COB"/>
    <property type="match status" value="1"/>
</dbReference>
<dbReference type="InterPro" id="IPR036150">
    <property type="entry name" value="Cyt_b/b6_C_sf"/>
</dbReference>
<dbReference type="RefSeq" id="YP_009159449.1">
    <property type="nucleotide sequence ID" value="NC_027601.1"/>
</dbReference>
<dbReference type="GO" id="GO:0045275">
    <property type="term" value="C:respiratory chain complex III"/>
    <property type="evidence" value="ECO:0007669"/>
    <property type="project" value="InterPro"/>
</dbReference>
<dbReference type="GO" id="GO:0005743">
    <property type="term" value="C:mitochondrial inner membrane"/>
    <property type="evidence" value="ECO:0007669"/>
    <property type="project" value="UniProtKB-SubCell"/>
</dbReference>
<evidence type="ECO:0000256" key="7">
    <source>
        <dbReference type="ARBA" id="ARBA00022660"/>
    </source>
</evidence>